<dbReference type="AlphaFoldDB" id="S7UH58"/>
<dbReference type="PANTHER" id="PTHR32089:SF112">
    <property type="entry name" value="LYSOZYME-LIKE PROTEIN-RELATED"/>
    <property type="match status" value="1"/>
</dbReference>
<evidence type="ECO:0000256" key="6">
    <source>
        <dbReference type="ARBA" id="ARBA00029447"/>
    </source>
</evidence>
<evidence type="ECO:0000256" key="2">
    <source>
        <dbReference type="ARBA" id="ARBA00022692"/>
    </source>
</evidence>
<keyword evidence="13" id="KW-1185">Reference proteome</keyword>
<dbReference type="Proteomes" id="UP000014975">
    <property type="component" value="Unassembled WGS sequence"/>
</dbReference>
<keyword evidence="2 9" id="KW-0812">Transmembrane</keyword>
<dbReference type="CDD" id="cd11386">
    <property type="entry name" value="MCP_signal"/>
    <property type="match status" value="1"/>
</dbReference>
<dbReference type="SMART" id="SM00283">
    <property type="entry name" value="MA"/>
    <property type="match status" value="1"/>
</dbReference>
<feature type="domain" description="HAMP" evidence="11">
    <location>
        <begin position="191"/>
        <end position="243"/>
    </location>
</feature>
<sequence>MTIRARLILSVAAVFAVSAVMFLAIWSMLDDLESDGLGINLAGRQRMLTQMAGQQALLGRLGGQDAAQGLSRAAAVFEATHKALLDGGFAPVGLDPNGATVALPAASPAVRAELEAAGARWTGFIRLVRDGAANPSEVSAASATVLESLSRAVTVMQKESEAKVARLLTMQAAAVAVGFALLIVVVVNMRRHVTEPLDALRGYAGKVASGDLSASVSGRFSAELLAVKEAVQSMVLSLRESMGHAEAKGREAEKGAAEAREALAVAKAQEEKVQALFAALTKAADAARGVSRQLAAGSRRLGEQASGVSQGAQLQRDRMAETAAAMEEMNATVGEVARNAGDAATNAGAAHERAQAGAEGVRAAIVAIDRARARMEELSASMERLGEQAQGIGQVMNVISDIADQTNLLALNAAIEAARAGDAGRGFAVVADEVRKLAEKTMTATKEVGQAVTAIQGLATENVVKAREAAEGIVESTGVAEESGRRMAEIVDIVAQTSGQVESIATASEQQSAAAEEINRAVTEVTRVAAETAEGMRETDVVVAELGRLVEELDGIIGSMTRQE</sequence>
<dbReference type="SUPFAM" id="SSF58104">
    <property type="entry name" value="Methyl-accepting chemotaxis protein (MCP) signaling domain"/>
    <property type="match status" value="1"/>
</dbReference>
<evidence type="ECO:0000256" key="5">
    <source>
        <dbReference type="ARBA" id="ARBA00023224"/>
    </source>
</evidence>
<feature type="region of interest" description="Disordered" evidence="8">
    <location>
        <begin position="298"/>
        <end position="320"/>
    </location>
</feature>
<evidence type="ECO:0000256" key="8">
    <source>
        <dbReference type="SAM" id="MobiDB-lite"/>
    </source>
</evidence>
<comment type="subcellular location">
    <subcellularLocation>
        <location evidence="1">Membrane</location>
        <topology evidence="1">Multi-pass membrane protein</topology>
    </subcellularLocation>
</comment>
<evidence type="ECO:0000313" key="12">
    <source>
        <dbReference type="EMBL" id="EPR33174.1"/>
    </source>
</evidence>
<dbReference type="RefSeq" id="WP_020887309.1">
    <property type="nucleotide sequence ID" value="NZ_ATHI01000026.1"/>
</dbReference>
<accession>S7UH58</accession>
<dbReference type="Pfam" id="PF00015">
    <property type="entry name" value="MCPsignal"/>
    <property type="match status" value="1"/>
</dbReference>
<dbReference type="PATRIC" id="fig|1121439.3.peg.1971"/>
<keyword evidence="4 9" id="KW-0472">Membrane</keyword>
<dbReference type="EMBL" id="ATHI01000026">
    <property type="protein sequence ID" value="EPR33174.1"/>
    <property type="molecule type" value="Genomic_DNA"/>
</dbReference>
<evidence type="ECO:0000313" key="13">
    <source>
        <dbReference type="Proteomes" id="UP000014975"/>
    </source>
</evidence>
<evidence type="ECO:0000256" key="1">
    <source>
        <dbReference type="ARBA" id="ARBA00004141"/>
    </source>
</evidence>
<dbReference type="SMART" id="SM00304">
    <property type="entry name" value="HAMP"/>
    <property type="match status" value="1"/>
</dbReference>
<evidence type="ECO:0000256" key="7">
    <source>
        <dbReference type="PROSITE-ProRule" id="PRU00284"/>
    </source>
</evidence>
<comment type="caution">
    <text evidence="12">The sequence shown here is derived from an EMBL/GenBank/DDBJ whole genome shotgun (WGS) entry which is preliminary data.</text>
</comment>
<dbReference type="InterPro" id="IPR003660">
    <property type="entry name" value="HAMP_dom"/>
</dbReference>
<feature type="transmembrane region" description="Helical" evidence="9">
    <location>
        <begin position="7"/>
        <end position="29"/>
    </location>
</feature>
<name>S7UH58_9BACT</name>
<organism evidence="12 13">
    <name type="scientific">Alkalidesulfovibrio alkalitolerans DSM 16529</name>
    <dbReference type="NCBI Taxonomy" id="1121439"/>
    <lineage>
        <taxon>Bacteria</taxon>
        <taxon>Pseudomonadati</taxon>
        <taxon>Thermodesulfobacteriota</taxon>
        <taxon>Desulfovibrionia</taxon>
        <taxon>Desulfovibrionales</taxon>
        <taxon>Desulfovibrionaceae</taxon>
        <taxon>Alkalidesulfovibrio</taxon>
    </lineage>
</organism>
<dbReference type="GO" id="GO:0016020">
    <property type="term" value="C:membrane"/>
    <property type="evidence" value="ECO:0007669"/>
    <property type="project" value="UniProtKB-SubCell"/>
</dbReference>
<dbReference type="Pfam" id="PF13675">
    <property type="entry name" value="PilJ"/>
    <property type="match status" value="1"/>
</dbReference>
<evidence type="ECO:0000256" key="3">
    <source>
        <dbReference type="ARBA" id="ARBA00022989"/>
    </source>
</evidence>
<evidence type="ECO:0000259" key="10">
    <source>
        <dbReference type="PROSITE" id="PS50111"/>
    </source>
</evidence>
<evidence type="ECO:0000256" key="4">
    <source>
        <dbReference type="ARBA" id="ARBA00023136"/>
    </source>
</evidence>
<dbReference type="Gene3D" id="6.10.340.10">
    <property type="match status" value="1"/>
</dbReference>
<dbReference type="OrthoDB" id="9765238at2"/>
<proteinExistence type="inferred from homology"/>
<dbReference type="InterPro" id="IPR029095">
    <property type="entry name" value="NarX-like_N"/>
</dbReference>
<dbReference type="PROSITE" id="PS50885">
    <property type="entry name" value="HAMP"/>
    <property type="match status" value="1"/>
</dbReference>
<dbReference type="Gene3D" id="1.10.287.950">
    <property type="entry name" value="Methyl-accepting chemotaxis protein"/>
    <property type="match status" value="1"/>
</dbReference>
<comment type="similarity">
    <text evidence="6">Belongs to the methyl-accepting chemotaxis (MCP) protein family.</text>
</comment>
<dbReference type="STRING" id="1121439.dsat_0615"/>
<dbReference type="PANTHER" id="PTHR32089">
    <property type="entry name" value="METHYL-ACCEPTING CHEMOTAXIS PROTEIN MCPB"/>
    <property type="match status" value="1"/>
</dbReference>
<protein>
    <submittedName>
        <fullName evidence="12">Methyl-accepting chemotaxis sensory transducer</fullName>
    </submittedName>
</protein>
<evidence type="ECO:0000259" key="11">
    <source>
        <dbReference type="PROSITE" id="PS50885"/>
    </source>
</evidence>
<keyword evidence="5 7" id="KW-0807">Transducer</keyword>
<dbReference type="PROSITE" id="PS50111">
    <property type="entry name" value="CHEMOTAXIS_TRANSDUC_2"/>
    <property type="match status" value="1"/>
</dbReference>
<evidence type="ECO:0000256" key="9">
    <source>
        <dbReference type="SAM" id="Phobius"/>
    </source>
</evidence>
<feature type="domain" description="Methyl-accepting transducer" evidence="10">
    <location>
        <begin position="290"/>
        <end position="526"/>
    </location>
</feature>
<dbReference type="GO" id="GO:0007165">
    <property type="term" value="P:signal transduction"/>
    <property type="evidence" value="ECO:0007669"/>
    <property type="project" value="UniProtKB-KW"/>
</dbReference>
<keyword evidence="3 9" id="KW-1133">Transmembrane helix</keyword>
<gene>
    <name evidence="12" type="ORF">dsat_0615</name>
</gene>
<reference evidence="12 13" key="1">
    <citation type="journal article" date="2013" name="Genome Announc.">
        <title>Draft genome sequences for three mercury-methylating, sulfate-reducing bacteria.</title>
        <authorList>
            <person name="Brown S.D."/>
            <person name="Hurt R.A.Jr."/>
            <person name="Gilmour C.C."/>
            <person name="Elias D.A."/>
        </authorList>
    </citation>
    <scope>NUCLEOTIDE SEQUENCE [LARGE SCALE GENOMIC DNA]</scope>
    <source>
        <strain evidence="12 13">DSM 16529</strain>
    </source>
</reference>
<dbReference type="eggNOG" id="COG0840">
    <property type="taxonomic scope" value="Bacteria"/>
</dbReference>
<dbReference type="InterPro" id="IPR004089">
    <property type="entry name" value="MCPsignal_dom"/>
</dbReference>